<dbReference type="Proteomes" id="UP000008311">
    <property type="component" value="Unassembled WGS sequence"/>
</dbReference>
<organism evidence="2 3">
    <name type="scientific">Ricinus communis</name>
    <name type="common">Castor bean</name>
    <dbReference type="NCBI Taxonomy" id="3988"/>
    <lineage>
        <taxon>Eukaryota</taxon>
        <taxon>Viridiplantae</taxon>
        <taxon>Streptophyta</taxon>
        <taxon>Embryophyta</taxon>
        <taxon>Tracheophyta</taxon>
        <taxon>Spermatophyta</taxon>
        <taxon>Magnoliopsida</taxon>
        <taxon>eudicotyledons</taxon>
        <taxon>Gunneridae</taxon>
        <taxon>Pentapetalae</taxon>
        <taxon>rosids</taxon>
        <taxon>fabids</taxon>
        <taxon>Malpighiales</taxon>
        <taxon>Euphorbiaceae</taxon>
        <taxon>Acalyphoideae</taxon>
        <taxon>Acalypheae</taxon>
        <taxon>Ricinus</taxon>
    </lineage>
</organism>
<dbReference type="InParanoid" id="B9RF79"/>
<dbReference type="Gene3D" id="1.10.510.10">
    <property type="entry name" value="Transferase(Phosphotransferase) domain 1"/>
    <property type="match status" value="1"/>
</dbReference>
<dbReference type="PROSITE" id="PS50011">
    <property type="entry name" value="PROTEIN_KINASE_DOM"/>
    <property type="match status" value="1"/>
</dbReference>
<feature type="domain" description="Protein kinase" evidence="1">
    <location>
        <begin position="1"/>
        <end position="65"/>
    </location>
</feature>
<protein>
    <recommendedName>
        <fullName evidence="1">Protein kinase domain-containing protein</fullName>
    </recommendedName>
</protein>
<dbReference type="GO" id="GO:0004672">
    <property type="term" value="F:protein kinase activity"/>
    <property type="evidence" value="ECO:0007669"/>
    <property type="project" value="InterPro"/>
</dbReference>
<evidence type="ECO:0000313" key="2">
    <source>
        <dbReference type="EMBL" id="EEF49850.1"/>
    </source>
</evidence>
<dbReference type="InterPro" id="IPR011009">
    <property type="entry name" value="Kinase-like_dom_sf"/>
</dbReference>
<accession>B9RF79</accession>
<name>B9RF79_RICCO</name>
<proteinExistence type="predicted"/>
<dbReference type="AlphaFoldDB" id="B9RF79"/>
<evidence type="ECO:0000259" key="1">
    <source>
        <dbReference type="PROSITE" id="PS50011"/>
    </source>
</evidence>
<evidence type="ECO:0000313" key="3">
    <source>
        <dbReference type="Proteomes" id="UP000008311"/>
    </source>
</evidence>
<dbReference type="GO" id="GO:0005524">
    <property type="term" value="F:ATP binding"/>
    <property type="evidence" value="ECO:0007669"/>
    <property type="project" value="InterPro"/>
</dbReference>
<dbReference type="InterPro" id="IPR000719">
    <property type="entry name" value="Prot_kinase_dom"/>
</dbReference>
<dbReference type="SUPFAM" id="SSF56112">
    <property type="entry name" value="Protein kinase-like (PK-like)"/>
    <property type="match status" value="1"/>
</dbReference>
<keyword evidence="3" id="KW-1185">Reference proteome</keyword>
<dbReference type="EMBL" id="EQ973777">
    <property type="protein sequence ID" value="EEF49850.1"/>
    <property type="molecule type" value="Genomic_DNA"/>
</dbReference>
<sequence>MAVAYLHTALSRPVVLRDFRLSTIILRKDYVPKITDFSLLISIPDGYVTEKLNVFCFGVSVKKMK</sequence>
<reference evidence="3" key="1">
    <citation type="journal article" date="2010" name="Nat. Biotechnol.">
        <title>Draft genome sequence of the oilseed species Ricinus communis.</title>
        <authorList>
            <person name="Chan A.P."/>
            <person name="Crabtree J."/>
            <person name="Zhao Q."/>
            <person name="Lorenzi H."/>
            <person name="Orvis J."/>
            <person name="Puiu D."/>
            <person name="Melake-Berhan A."/>
            <person name="Jones K.M."/>
            <person name="Redman J."/>
            <person name="Chen G."/>
            <person name="Cahoon E.B."/>
            <person name="Gedil M."/>
            <person name="Stanke M."/>
            <person name="Haas B.J."/>
            <person name="Wortman J.R."/>
            <person name="Fraser-Liggett C.M."/>
            <person name="Ravel J."/>
            <person name="Rabinowicz P.D."/>
        </authorList>
    </citation>
    <scope>NUCLEOTIDE SEQUENCE [LARGE SCALE GENOMIC DNA]</scope>
    <source>
        <strain evidence="3">cv. Hale</strain>
    </source>
</reference>
<gene>
    <name evidence="2" type="ORF">RCOM_1432180</name>
</gene>